<protein>
    <submittedName>
        <fullName evidence="10">NTR domain-containing protein</fullName>
    </submittedName>
</protein>
<dbReference type="InterPro" id="IPR041555">
    <property type="entry name" value="MG3"/>
</dbReference>
<gene>
    <name evidence="8" type="ORF">TASK_LOCUS1608</name>
</gene>
<dbReference type="InterPro" id="IPR050473">
    <property type="entry name" value="A2M/Complement_sys"/>
</dbReference>
<dbReference type="Gene3D" id="2.20.130.20">
    <property type="match status" value="1"/>
</dbReference>
<keyword evidence="9" id="KW-1185">Reference proteome</keyword>
<dbReference type="InterPro" id="IPR001599">
    <property type="entry name" value="Macroglobln_a2"/>
</dbReference>
<dbReference type="Gene3D" id="2.10.25.140">
    <property type="match status" value="1"/>
</dbReference>
<keyword evidence="4" id="KW-1015">Disulfide bond</keyword>
<dbReference type="AlphaFoldDB" id="A0A158R755"/>
<evidence type="ECO:0000313" key="10">
    <source>
        <dbReference type="WBParaSite" id="TASK_0000160701-mRNA-1"/>
    </source>
</evidence>
<feature type="chain" id="PRO_5043135854" evidence="5">
    <location>
        <begin position="19"/>
        <end position="1168"/>
    </location>
</feature>
<dbReference type="GO" id="GO:0007154">
    <property type="term" value="P:cell communication"/>
    <property type="evidence" value="ECO:0007669"/>
    <property type="project" value="InterPro"/>
</dbReference>
<sequence length="1168" mass="130004">MDGLAWQLLVLLLMATTGCKVKRKQHHEPFAPTNDVIISLPQALFIDVPNRIVINSEKPLSKVSISMVLPFVKLNDTEVATFHRPIGKKSKAGDRYTYNLKYSVPIELEPGGYFILKVIYSYYPWDHHRRRRVNTVVEKSVDAMVRLVQRFVLIVGETDKPLYRPGEQVRFRFIALTSRHILPHSEAPTWPKYQAVGKFWQLRTLRPIEAVERKKRLQAPQFDCIVVRDPLNNIVHQWNDVQPLDALHLAHTLIGDAKEGEWKIEARVRDHEETITFNVKHYVLPRFQAHVELPKSIPLTKPDVTFSICAVYTNGPFLRGTFDAQVCICDKDALELQQKAKRPFTGSMCNSSHYPVPRQCKRISGILDGAKCTKITIQMFHQLAYEMPRWREGLGVFVEIMEEGTSVSTFASDVAEFQSTATPLIELKLPNTYKNGLPIVGQVVCRDLVDGDQQLMVAMRTKLQKCDYDGNLYYEDVTILMKSISVKAGTETYDFVIPPVILQDHAYTTYRSVSVLNSNAFKQMKLWDANEGFAIQVTVVNNTSVTCPGIVKLQVQSNKALPNNAILMLQFLSRGQLTARGIKLDPDYACVPHDNEFGHYECGDGDEILCLEGWEGVNCLTPVCNNNRCGSNGMCVAPGRCASWSGEESSAPEIQSRAKRRRERRTFFQHKGELELDGDFGPEFRAVAYVVNDGEIASHFVQISGLLACSSPAMTETEHGGGLRFDKQLVVPGENVSMSLAVSTGKESNEEPANSCLLSIGDVSLKQFDLANFRRIDLSAFASLLTNTQAHKPVDDIYGTKDAYRAAGMETIQILSKSSNSETIKCTKTHRKQESSSGSGSHDVRINLRGYQVDAVKLTEKAEVLEAEPTQTINPSYSYEIDMKENKKVAVDTKLRLRDFFPEVWLFETARLTNGRLKKSLTVPDTLTTWEANAVCFTADKGLWMTVKKPQLTVTMPFFVEFAPPLMARRGEVLHLPLSVFVYPETTTGFGGSDDGGGSKGLPRTCYEVEVGVDTDSRDWRVVGVAAFTTCICVGDPKGTFNLLLRPLRVGLLNVTATAVAHRDSPICADADADADADGDASGRKWAREVVTVRDAVRRSVRVIAEGIEKRVTIGGIICTSGGSQKEEQEMAVALPDKEIVEGSLRTYVAVSGNVVGRALANLDSLIR</sequence>
<dbReference type="Pfam" id="PF01414">
    <property type="entry name" value="DSL"/>
    <property type="match status" value="1"/>
</dbReference>
<dbReference type="Gene3D" id="2.60.40.1930">
    <property type="match status" value="1"/>
</dbReference>
<accession>A0A158R755</accession>
<dbReference type="Pfam" id="PF17791">
    <property type="entry name" value="MG3"/>
    <property type="match status" value="1"/>
</dbReference>
<name>A0A158R755_TAEAS</name>
<evidence type="ECO:0000256" key="5">
    <source>
        <dbReference type="SAM" id="SignalP"/>
    </source>
</evidence>
<dbReference type="WBParaSite" id="TASK_0000160701-mRNA-1">
    <property type="protein sequence ID" value="TASK_0000160701-mRNA-1"/>
    <property type="gene ID" value="TASK_0000160701"/>
</dbReference>
<feature type="domain" description="Alpha-2-macroglobulin" evidence="7">
    <location>
        <begin position="904"/>
        <end position="989"/>
    </location>
</feature>
<dbReference type="Proteomes" id="UP000282613">
    <property type="component" value="Unassembled WGS sequence"/>
</dbReference>
<dbReference type="GO" id="GO:0004866">
    <property type="term" value="F:endopeptidase inhibitor activity"/>
    <property type="evidence" value="ECO:0007669"/>
    <property type="project" value="InterPro"/>
</dbReference>
<dbReference type="SMART" id="SM01360">
    <property type="entry name" value="A2M"/>
    <property type="match status" value="1"/>
</dbReference>
<dbReference type="PANTHER" id="PTHR11412:SF171">
    <property type="entry name" value="PREGNANCY ZONE PROTEIN-LIKE PROTEIN"/>
    <property type="match status" value="1"/>
</dbReference>
<evidence type="ECO:0000256" key="1">
    <source>
        <dbReference type="ARBA" id="ARBA00022473"/>
    </source>
</evidence>
<dbReference type="Pfam" id="PF00207">
    <property type="entry name" value="A2M"/>
    <property type="match status" value="1"/>
</dbReference>
<evidence type="ECO:0000313" key="8">
    <source>
        <dbReference type="EMBL" id="VDK23336.1"/>
    </source>
</evidence>
<dbReference type="Gene3D" id="2.60.40.1940">
    <property type="match status" value="1"/>
</dbReference>
<reference evidence="10" key="1">
    <citation type="submission" date="2016-04" db="UniProtKB">
        <authorList>
            <consortium name="WormBaseParasite"/>
        </authorList>
    </citation>
    <scope>IDENTIFICATION</scope>
</reference>
<keyword evidence="5" id="KW-0732">Signal</keyword>
<dbReference type="InterPro" id="IPR001774">
    <property type="entry name" value="DSL"/>
</dbReference>
<dbReference type="PANTHER" id="PTHR11412">
    <property type="entry name" value="MACROGLOBULIN / COMPLEMENT"/>
    <property type="match status" value="1"/>
</dbReference>
<dbReference type="OrthoDB" id="9998011at2759"/>
<feature type="signal peptide" evidence="5">
    <location>
        <begin position="1"/>
        <end position="18"/>
    </location>
</feature>
<evidence type="ECO:0000259" key="6">
    <source>
        <dbReference type="SMART" id="SM00051"/>
    </source>
</evidence>
<organism evidence="10">
    <name type="scientific">Taenia asiatica</name>
    <name type="common">Asian tapeworm</name>
    <dbReference type="NCBI Taxonomy" id="60517"/>
    <lineage>
        <taxon>Eukaryota</taxon>
        <taxon>Metazoa</taxon>
        <taxon>Spiralia</taxon>
        <taxon>Lophotrochozoa</taxon>
        <taxon>Platyhelminthes</taxon>
        <taxon>Cestoda</taxon>
        <taxon>Eucestoda</taxon>
        <taxon>Cyclophyllidea</taxon>
        <taxon>Taeniidae</taxon>
        <taxon>Taenia</taxon>
    </lineage>
</organism>
<keyword evidence="1" id="KW-0217">Developmental protein</keyword>
<feature type="domain" description="DSL" evidence="6">
    <location>
        <begin position="568"/>
        <end position="619"/>
    </location>
</feature>
<dbReference type="SMART" id="SM00051">
    <property type="entry name" value="DSL"/>
    <property type="match status" value="1"/>
</dbReference>
<reference evidence="8 9" key="2">
    <citation type="submission" date="2018-11" db="EMBL/GenBank/DDBJ databases">
        <authorList>
            <consortium name="Pathogen Informatics"/>
        </authorList>
    </citation>
    <scope>NUCLEOTIDE SEQUENCE [LARGE SCALE GENOMIC DNA]</scope>
</reference>
<dbReference type="STRING" id="60517.A0A158R755"/>
<evidence type="ECO:0000256" key="2">
    <source>
        <dbReference type="ARBA" id="ARBA00022536"/>
    </source>
</evidence>
<evidence type="ECO:0000259" key="7">
    <source>
        <dbReference type="SMART" id="SM01360"/>
    </source>
</evidence>
<proteinExistence type="predicted"/>
<dbReference type="EMBL" id="UYRS01000470">
    <property type="protein sequence ID" value="VDK23336.1"/>
    <property type="molecule type" value="Genomic_DNA"/>
</dbReference>
<evidence type="ECO:0000256" key="4">
    <source>
        <dbReference type="ARBA" id="ARBA00023157"/>
    </source>
</evidence>
<keyword evidence="3" id="KW-0677">Repeat</keyword>
<evidence type="ECO:0000313" key="9">
    <source>
        <dbReference type="Proteomes" id="UP000282613"/>
    </source>
</evidence>
<keyword evidence="2" id="KW-0245">EGF-like domain</keyword>
<evidence type="ECO:0000256" key="3">
    <source>
        <dbReference type="ARBA" id="ARBA00022737"/>
    </source>
</evidence>
<dbReference type="GO" id="GO:0016020">
    <property type="term" value="C:membrane"/>
    <property type="evidence" value="ECO:0007669"/>
    <property type="project" value="InterPro"/>
</dbReference>